<dbReference type="PANTHER" id="PTHR31403:SF54">
    <property type="entry name" value="PHOSPHOLIPASE A(1) DAD1, CHLOROPLASTIC"/>
    <property type="match status" value="1"/>
</dbReference>
<reference evidence="10" key="1">
    <citation type="submission" date="2021-03" db="EMBL/GenBank/DDBJ databases">
        <authorList>
            <person name="Li Z."/>
            <person name="Yang C."/>
        </authorList>
    </citation>
    <scope>NUCLEOTIDE SEQUENCE</scope>
    <source>
        <strain evidence="10">Dzin_1.0</strain>
        <tissue evidence="10">Leaf</tissue>
    </source>
</reference>
<comment type="similarity">
    <text evidence="2">Belongs to the AB hydrolase superfamily. Lipase family.</text>
</comment>
<organism evidence="10 11">
    <name type="scientific">Dioscorea zingiberensis</name>
    <dbReference type="NCBI Taxonomy" id="325984"/>
    <lineage>
        <taxon>Eukaryota</taxon>
        <taxon>Viridiplantae</taxon>
        <taxon>Streptophyta</taxon>
        <taxon>Embryophyta</taxon>
        <taxon>Tracheophyta</taxon>
        <taxon>Spermatophyta</taxon>
        <taxon>Magnoliopsida</taxon>
        <taxon>Liliopsida</taxon>
        <taxon>Dioscoreales</taxon>
        <taxon>Dioscoreaceae</taxon>
        <taxon>Dioscorea</taxon>
    </lineage>
</organism>
<keyword evidence="6" id="KW-0809">Transit peptide</keyword>
<keyword evidence="7" id="KW-0442">Lipid degradation</keyword>
<dbReference type="Proteomes" id="UP001085076">
    <property type="component" value="Miscellaneous, Linkage group lg07"/>
</dbReference>
<dbReference type="OrthoDB" id="426718at2759"/>
<dbReference type="AlphaFoldDB" id="A0A9D5C8W3"/>
<dbReference type="CDD" id="cd00519">
    <property type="entry name" value="Lipase_3"/>
    <property type="match status" value="1"/>
</dbReference>
<dbReference type="SUPFAM" id="SSF53474">
    <property type="entry name" value="alpha/beta-Hydrolases"/>
    <property type="match status" value="1"/>
</dbReference>
<evidence type="ECO:0000256" key="6">
    <source>
        <dbReference type="ARBA" id="ARBA00022946"/>
    </source>
</evidence>
<dbReference type="Gene3D" id="3.40.50.1820">
    <property type="entry name" value="alpha/beta hydrolase"/>
    <property type="match status" value="1"/>
</dbReference>
<dbReference type="InterPro" id="IPR029058">
    <property type="entry name" value="AB_hydrolase_fold"/>
</dbReference>
<feature type="domain" description="Fungal lipase-type" evidence="9">
    <location>
        <begin position="158"/>
        <end position="307"/>
    </location>
</feature>
<keyword evidence="11" id="KW-1185">Reference proteome</keyword>
<evidence type="ECO:0000256" key="3">
    <source>
        <dbReference type="ARBA" id="ARBA00022528"/>
    </source>
</evidence>
<reference evidence="10" key="2">
    <citation type="journal article" date="2022" name="Hortic Res">
        <title>The genome of Dioscorea zingiberensis sheds light on the biosynthesis, origin and evolution of the medicinally important diosgenin saponins.</title>
        <authorList>
            <person name="Li Y."/>
            <person name="Tan C."/>
            <person name="Li Z."/>
            <person name="Guo J."/>
            <person name="Li S."/>
            <person name="Chen X."/>
            <person name="Wang C."/>
            <person name="Dai X."/>
            <person name="Yang H."/>
            <person name="Song W."/>
            <person name="Hou L."/>
            <person name="Xu J."/>
            <person name="Tong Z."/>
            <person name="Xu A."/>
            <person name="Yuan X."/>
            <person name="Wang W."/>
            <person name="Yang Q."/>
            <person name="Chen L."/>
            <person name="Sun Z."/>
            <person name="Wang K."/>
            <person name="Pan B."/>
            <person name="Chen J."/>
            <person name="Bao Y."/>
            <person name="Liu F."/>
            <person name="Qi X."/>
            <person name="Gang D.R."/>
            <person name="Wen J."/>
            <person name="Li J."/>
        </authorList>
    </citation>
    <scope>NUCLEOTIDE SEQUENCE</scope>
    <source>
        <strain evidence="10">Dzin_1.0</strain>
    </source>
</reference>
<name>A0A9D5C8W3_9LILI</name>
<sequence length="497" mass="55350">MISPVRLSSCSPASVRRSSSFAPSCSAATTTSTVRLGRRWGEYQGTNNWDGLLDPLDDILRSEILRYGQFVQAAYTSFNDDQASPAYASCRYSRDGLLHRSGLGHCGYRVTRNLHTTSGIQLPTWVDTFVSGRSSWIGYVAVCQDEEEIARLGRRDIVIAYRGTVTAFEWLENLRATLTHLPSTTGQQPEPMVEQGFWNLFTNPGPLHRSLRDELRDEIRRLIDTYGGNDNKPLSLTITGHSLGAALAVLSAYDITATFDDAPMVTVVSFGGPRVGNSSFRCRLEERGSKVLRIVNTQDIITKVPGFVVEEEEEDMAPRDNNGVVLPKWLISKSGWVYADIGCVPAVKAMTTDKLFDEYFLKKNVKDFDAFHKAFLSFTNDLNGVLLGVHYSAPAEEDIKKYFVDWTNAKSDDEKKEVIVNLLKEHVKEIDSDNSTVVFTGLVAPPAAMVLKRAGHNVPQIRMLRLNLVPDWLFVPSITFLSIAGAKFLQIRSRTAP</sequence>
<protein>
    <recommendedName>
        <fullName evidence="9">Fungal lipase-type domain-containing protein</fullName>
    </recommendedName>
</protein>
<evidence type="ECO:0000259" key="9">
    <source>
        <dbReference type="Pfam" id="PF01764"/>
    </source>
</evidence>
<dbReference type="GO" id="GO:0016042">
    <property type="term" value="P:lipid catabolic process"/>
    <property type="evidence" value="ECO:0007669"/>
    <property type="project" value="UniProtKB-KW"/>
</dbReference>
<accession>A0A9D5C8W3</accession>
<dbReference type="InterPro" id="IPR002921">
    <property type="entry name" value="Fungal_lipase-type"/>
</dbReference>
<proteinExistence type="inferred from homology"/>
<keyword evidence="4" id="KW-0934">Plastid</keyword>
<keyword evidence="8" id="KW-0443">Lipid metabolism</keyword>
<keyword evidence="3" id="KW-0150">Chloroplast</keyword>
<gene>
    <name evidence="10" type="ORF">J5N97_025211</name>
</gene>
<comment type="caution">
    <text evidence="10">The sequence shown here is derived from an EMBL/GenBank/DDBJ whole genome shotgun (WGS) entry which is preliminary data.</text>
</comment>
<evidence type="ECO:0000313" key="11">
    <source>
        <dbReference type="Proteomes" id="UP001085076"/>
    </source>
</evidence>
<dbReference type="GO" id="GO:0004620">
    <property type="term" value="F:phospholipase activity"/>
    <property type="evidence" value="ECO:0007669"/>
    <property type="project" value="UniProtKB-ARBA"/>
</dbReference>
<keyword evidence="5" id="KW-0378">Hydrolase</keyword>
<evidence type="ECO:0000256" key="8">
    <source>
        <dbReference type="ARBA" id="ARBA00023098"/>
    </source>
</evidence>
<dbReference type="EMBL" id="JAGGNH010000007">
    <property type="protein sequence ID" value="KAJ0968294.1"/>
    <property type="molecule type" value="Genomic_DNA"/>
</dbReference>
<evidence type="ECO:0000256" key="2">
    <source>
        <dbReference type="ARBA" id="ARBA00010701"/>
    </source>
</evidence>
<evidence type="ECO:0000256" key="4">
    <source>
        <dbReference type="ARBA" id="ARBA00022640"/>
    </source>
</evidence>
<dbReference type="GO" id="GO:0009507">
    <property type="term" value="C:chloroplast"/>
    <property type="evidence" value="ECO:0007669"/>
    <property type="project" value="UniProtKB-SubCell"/>
</dbReference>
<evidence type="ECO:0000256" key="7">
    <source>
        <dbReference type="ARBA" id="ARBA00022963"/>
    </source>
</evidence>
<dbReference type="PANTHER" id="PTHR31403">
    <property type="entry name" value="PHOSPHOLIPASE A1-IBETA2, CHLOROPLASTIC"/>
    <property type="match status" value="1"/>
</dbReference>
<comment type="subcellular location">
    <subcellularLocation>
        <location evidence="1">Plastid</location>
        <location evidence="1">Chloroplast</location>
    </subcellularLocation>
</comment>
<evidence type="ECO:0000256" key="5">
    <source>
        <dbReference type="ARBA" id="ARBA00022801"/>
    </source>
</evidence>
<evidence type="ECO:0000256" key="1">
    <source>
        <dbReference type="ARBA" id="ARBA00004229"/>
    </source>
</evidence>
<evidence type="ECO:0000313" key="10">
    <source>
        <dbReference type="EMBL" id="KAJ0968294.1"/>
    </source>
</evidence>
<dbReference type="Pfam" id="PF01764">
    <property type="entry name" value="Lipase_3"/>
    <property type="match status" value="1"/>
</dbReference>